<accession>A0A172E703</accession>
<sequence length="67" mass="7863">MYNCSKSAQGLSVWPQVFRIFTENSISLSLCWRQWDSRYAIHAGHQLNAKEFRYLRTVKLQPPFTGV</sequence>
<reference evidence="1" key="1">
    <citation type="submission" date="2013-06" db="EMBL/GenBank/DDBJ databases">
        <title>Differently expressed genes of marine diatom grown under ocean acidification and different light conditions.</title>
        <authorList>
            <person name="Wang K.-J."/>
            <person name="Zhuang S.-F."/>
            <person name="Ren H.-L."/>
            <person name="Chen F.-Y."/>
            <person name="Li Y.-H."/>
            <person name="Chen R.-Y."/>
            <person name="Gao K.-S."/>
        </authorList>
    </citation>
    <scope>NUCLEOTIDE SEQUENCE</scope>
</reference>
<organism evidence="1">
    <name type="scientific">Phaeodactylum tricornutum</name>
    <name type="common">Diatom</name>
    <dbReference type="NCBI Taxonomy" id="2850"/>
    <lineage>
        <taxon>Eukaryota</taxon>
        <taxon>Sar</taxon>
        <taxon>Stramenopiles</taxon>
        <taxon>Ochrophyta</taxon>
        <taxon>Bacillariophyta</taxon>
        <taxon>Bacillariophyceae</taxon>
        <taxon>Bacillariophycidae</taxon>
        <taxon>Naviculales</taxon>
        <taxon>Phaeodactylaceae</taxon>
        <taxon>Phaeodactylum</taxon>
    </lineage>
</organism>
<proteinExistence type="evidence at transcript level"/>
<protein>
    <submittedName>
        <fullName evidence="1">Uncharacterized protein</fullName>
    </submittedName>
</protein>
<dbReference type="AlphaFoldDB" id="A0A172E703"/>
<dbReference type="AntiFam" id="ANF00025">
    <property type="entry name" value="Antisense to 23S rRNA"/>
</dbReference>
<name>A0A172E703_PHATR</name>
<dbReference type="EMBL" id="KF302626">
    <property type="protein sequence ID" value="AID23625.1"/>
    <property type="molecule type" value="mRNA"/>
</dbReference>
<evidence type="ECO:0000313" key="1">
    <source>
        <dbReference type="EMBL" id="AID23625.1"/>
    </source>
</evidence>